<name>A0A840IAZ6_9ACTN</name>
<dbReference type="EMBL" id="JACHNU010000001">
    <property type="protein sequence ID" value="MBB4661248.1"/>
    <property type="molecule type" value="Genomic_DNA"/>
</dbReference>
<evidence type="ECO:0000313" key="2">
    <source>
        <dbReference type="Proteomes" id="UP000585272"/>
    </source>
</evidence>
<dbReference type="RefSeq" id="WP_183339261.1">
    <property type="nucleotide sequence ID" value="NZ_JACHNU010000001.1"/>
</dbReference>
<sequence>MLAAGAALAFALGACGGDDDGSAGATTDAATTATASIDYRSIQAYLFDHTRRLVDHTATLRRDAEAYHALAEAADFDYARLLATRRAEVARAVRALQRDLRTANPSYEEMEGVVAGVPELADYDLIIDAGSDASDPENAVPFSIRTPAGRTYRQPGNFFALVETSVFGTEPRFTVSGVRADLDGDGTVEFGEALPDADFLVATARDFHATARELDAAAHDWEPAPEDVFTAVVVMTPTMSEYFEAWKNSRFIAGGRATESGFVGTSRLSDIADILGGLVLVYDSIEPTIADVDAQQARQTGTSLRQLTRFAERLRDEEAGGRRFTASDADALGGEAQDRAEAIAGQVSQAATQLGVTLQE</sequence>
<dbReference type="InterPro" id="IPR038352">
    <property type="entry name" value="Imelysin_sf"/>
</dbReference>
<dbReference type="Proteomes" id="UP000585272">
    <property type="component" value="Unassembled WGS sequence"/>
</dbReference>
<dbReference type="Gene3D" id="1.20.1420.20">
    <property type="entry name" value="M75 peptidase, HXXE motif"/>
    <property type="match status" value="1"/>
</dbReference>
<organism evidence="1 2">
    <name type="scientific">Conexibacter arvalis</name>
    <dbReference type="NCBI Taxonomy" id="912552"/>
    <lineage>
        <taxon>Bacteria</taxon>
        <taxon>Bacillati</taxon>
        <taxon>Actinomycetota</taxon>
        <taxon>Thermoleophilia</taxon>
        <taxon>Solirubrobacterales</taxon>
        <taxon>Conexibacteraceae</taxon>
        <taxon>Conexibacter</taxon>
    </lineage>
</organism>
<gene>
    <name evidence="1" type="ORF">BDZ31_000821</name>
</gene>
<comment type="caution">
    <text evidence="1">The sequence shown here is derived from an EMBL/GenBank/DDBJ whole genome shotgun (WGS) entry which is preliminary data.</text>
</comment>
<reference evidence="1 2" key="1">
    <citation type="submission" date="2020-08" db="EMBL/GenBank/DDBJ databases">
        <title>Genomic Encyclopedia of Archaeal and Bacterial Type Strains, Phase II (KMG-II): from individual species to whole genera.</title>
        <authorList>
            <person name="Goeker M."/>
        </authorList>
    </citation>
    <scope>NUCLEOTIDE SEQUENCE [LARGE SCALE GENOMIC DNA]</scope>
    <source>
        <strain evidence="1 2">DSM 23288</strain>
    </source>
</reference>
<accession>A0A840IAZ6</accession>
<keyword evidence="2" id="KW-1185">Reference proteome</keyword>
<evidence type="ECO:0000313" key="1">
    <source>
        <dbReference type="EMBL" id="MBB4661248.1"/>
    </source>
</evidence>
<dbReference type="AlphaFoldDB" id="A0A840IAZ6"/>
<evidence type="ECO:0008006" key="3">
    <source>
        <dbReference type="Google" id="ProtNLM"/>
    </source>
</evidence>
<protein>
    <recommendedName>
        <fullName evidence="3">EfeM/EfeO family lipoprotein</fullName>
    </recommendedName>
</protein>
<proteinExistence type="predicted"/>